<feature type="transmembrane region" description="Helical" evidence="2">
    <location>
        <begin position="123"/>
        <end position="144"/>
    </location>
</feature>
<organism evidence="3 4">
    <name type="scientific">Streptomyces griseus subsp. griseus (strain JCM 4626 / CBS 651.72 / NBRC 13350 / KCC S-0626 / ISP 5235)</name>
    <dbReference type="NCBI Taxonomy" id="455632"/>
    <lineage>
        <taxon>Bacteria</taxon>
        <taxon>Bacillati</taxon>
        <taxon>Actinomycetota</taxon>
        <taxon>Actinomycetes</taxon>
        <taxon>Kitasatosporales</taxon>
        <taxon>Streptomycetaceae</taxon>
        <taxon>Streptomyces</taxon>
    </lineage>
</organism>
<accession>B1VNJ6</accession>
<proteinExistence type="predicted"/>
<dbReference type="HOGENOM" id="CLU_1142071_0_0_11"/>
<dbReference type="KEGG" id="sgr:SGR_190"/>
<keyword evidence="2" id="KW-0812">Transmembrane</keyword>
<feature type="transmembrane region" description="Helical" evidence="2">
    <location>
        <begin position="81"/>
        <end position="102"/>
    </location>
</feature>
<gene>
    <name evidence="3" type="ordered locus">SGR_190</name>
</gene>
<dbReference type="eggNOG" id="ENOG50315T5">
    <property type="taxonomic scope" value="Bacteria"/>
</dbReference>
<feature type="transmembrane region" description="Helical" evidence="2">
    <location>
        <begin position="47"/>
        <end position="69"/>
    </location>
</feature>
<dbReference type="PATRIC" id="fig|455632.4.peg.166"/>
<keyword evidence="2" id="KW-0472">Membrane</keyword>
<keyword evidence="2" id="KW-1133">Transmembrane helix</keyword>
<reference evidence="4" key="1">
    <citation type="journal article" date="2008" name="J. Bacteriol.">
        <title>Genome sequence of the streptomycin-producing microorganism Streptomyces griseus IFO 13350.</title>
        <authorList>
            <person name="Ohnishi Y."/>
            <person name="Ishikawa J."/>
            <person name="Hara H."/>
            <person name="Suzuki H."/>
            <person name="Ikenoya M."/>
            <person name="Ikeda H."/>
            <person name="Yamashita A."/>
            <person name="Hattori M."/>
            <person name="Horinouchi S."/>
        </authorList>
    </citation>
    <scope>NUCLEOTIDE SEQUENCE [LARGE SCALE GENOMIC DNA]</scope>
    <source>
        <strain evidence="4">JCM 4626 / NBRC 13350</strain>
    </source>
</reference>
<dbReference type="Proteomes" id="UP000001685">
    <property type="component" value="Chromosome"/>
</dbReference>
<name>B1VNJ6_STRGG</name>
<evidence type="ECO:0000313" key="3">
    <source>
        <dbReference type="EMBL" id="BAG17019.1"/>
    </source>
</evidence>
<evidence type="ECO:0000256" key="2">
    <source>
        <dbReference type="SAM" id="Phobius"/>
    </source>
</evidence>
<evidence type="ECO:0000256" key="1">
    <source>
        <dbReference type="SAM" id="MobiDB-lite"/>
    </source>
</evidence>
<evidence type="ECO:0000313" key="4">
    <source>
        <dbReference type="Proteomes" id="UP000001685"/>
    </source>
</evidence>
<dbReference type="RefSeq" id="WP_012377595.1">
    <property type="nucleotide sequence ID" value="NC_010572.1"/>
</dbReference>
<dbReference type="EMBL" id="AP009493">
    <property type="protein sequence ID" value="BAG17019.1"/>
    <property type="molecule type" value="Genomic_DNA"/>
</dbReference>
<sequence>MSSGGPGADRGSEAANVTSSGVGSSSFGSVGDNATFKWELKRTLTHVAWLPVSACLVIAATVVFAVFAVAQWPGGPQNQYVWFYVLAALGLLAAGTAALYPVGRTGQIRDAAQQVAETQRRTTIRAVLVGAAALCSGGGALAWVDVDRTGEIGVEMTIRGTQPVDDTGGTLTVMMTPPPDGYVRDKLRLTLTIKDDDPNTPTCVGRTTATITSVTPGITPHSTEVPAQSTVDFDLGGREGAVHFDVAVRPETGCSMRLAQARGTLHND</sequence>
<feature type="region of interest" description="Disordered" evidence="1">
    <location>
        <begin position="1"/>
        <end position="25"/>
    </location>
</feature>
<protein>
    <submittedName>
        <fullName evidence="3">Uncharacterized protein</fullName>
    </submittedName>
</protein>
<dbReference type="AlphaFoldDB" id="B1VNJ6"/>